<dbReference type="OrthoDB" id="962841at2"/>
<reference evidence="1 2" key="1">
    <citation type="submission" date="2019-04" db="EMBL/GenBank/DDBJ databases">
        <title>Sphingobacterium olei sp. nov., isolated from oil-contaminated soil.</title>
        <authorList>
            <person name="Liu B."/>
        </authorList>
    </citation>
    <scope>NUCLEOTIDE SEQUENCE [LARGE SCALE GENOMIC DNA]</scope>
    <source>
        <strain evidence="1 2">Y3L14</strain>
    </source>
</reference>
<protein>
    <submittedName>
        <fullName evidence="1">Uncharacterized protein</fullName>
    </submittedName>
</protein>
<dbReference type="RefSeq" id="WP_136821803.1">
    <property type="nucleotide sequence ID" value="NZ_BMJX01000005.1"/>
</dbReference>
<comment type="caution">
    <text evidence="1">The sequence shown here is derived from an EMBL/GenBank/DDBJ whole genome shotgun (WGS) entry which is preliminary data.</text>
</comment>
<dbReference type="AlphaFoldDB" id="A0A4U0GXA4"/>
<evidence type="ECO:0000313" key="2">
    <source>
        <dbReference type="Proteomes" id="UP000309872"/>
    </source>
</evidence>
<dbReference type="EMBL" id="SUKA01000005">
    <property type="protein sequence ID" value="TJY63811.1"/>
    <property type="molecule type" value="Genomic_DNA"/>
</dbReference>
<proteinExistence type="predicted"/>
<evidence type="ECO:0000313" key="1">
    <source>
        <dbReference type="EMBL" id="TJY63811.1"/>
    </source>
</evidence>
<accession>A0A4U0GXA4</accession>
<organism evidence="1 2">
    <name type="scientific">Sphingobacterium alkalisoli</name>
    <dbReference type="NCBI Taxonomy" id="1874115"/>
    <lineage>
        <taxon>Bacteria</taxon>
        <taxon>Pseudomonadati</taxon>
        <taxon>Bacteroidota</taxon>
        <taxon>Sphingobacteriia</taxon>
        <taxon>Sphingobacteriales</taxon>
        <taxon>Sphingobacteriaceae</taxon>
        <taxon>Sphingobacterium</taxon>
    </lineage>
</organism>
<sequence>MLRELIVGIDPDVDKNGVAVYQKSTKDLQLSALSFFQLFEYLKSNKENIREVIVEASWLINKSNFHCENKGARVASKIGSKTGSNHEVGRKIIEMCEYIGIKVIGVRPLKKRWKGPDGKITHEEFKQITGYSKSTNQEKRDAGLLVWGY</sequence>
<keyword evidence="2" id="KW-1185">Reference proteome</keyword>
<dbReference type="Proteomes" id="UP000309872">
    <property type="component" value="Unassembled WGS sequence"/>
</dbReference>
<name>A0A4U0GXA4_9SPHI</name>
<gene>
    <name evidence="1" type="ORF">FAZ19_16215</name>
</gene>